<organism evidence="1 2">
    <name type="scientific">Pyropia yezoensis</name>
    <name type="common">Susabi-nori</name>
    <name type="synonym">Porphyra yezoensis</name>
    <dbReference type="NCBI Taxonomy" id="2788"/>
    <lineage>
        <taxon>Eukaryota</taxon>
        <taxon>Rhodophyta</taxon>
        <taxon>Bangiophyceae</taxon>
        <taxon>Bangiales</taxon>
        <taxon>Bangiaceae</taxon>
        <taxon>Pyropia</taxon>
    </lineage>
</organism>
<name>A0ACC3CJZ9_PYRYE</name>
<proteinExistence type="predicted"/>
<sequence>MAPPLDGDYLHLRPPPHLLDRAREELGETDETRADALSTLTRTLTEQAAAGHTAAAAVLGGLAADAPFLLTFLRWAKFSLPVATARLASFAAFVGAHEWAAAPDEATLRRVYEHGALSFTPHTTIDGRVVLTLLAGPLLGLIEDVGLDVINRAAFWAFCALLRDPEVAISGVVFVEDLRGCMDTRMVAVVRSKENAFGWRMMQQVLPLRLQGVYFLYQPPGVGVLWAVLARLFAPKLRRRVRMLGRNRAALEALMPPASLPVSMDGEAVEELTYSSELALAGLRATPWMGRV</sequence>
<keyword evidence="2" id="KW-1185">Reference proteome</keyword>
<gene>
    <name evidence="1" type="ORF">I4F81_012624</name>
</gene>
<accession>A0ACC3CJZ9</accession>
<evidence type="ECO:0000313" key="1">
    <source>
        <dbReference type="EMBL" id="KAK1870162.1"/>
    </source>
</evidence>
<dbReference type="EMBL" id="CM020620">
    <property type="protein sequence ID" value="KAK1870162.1"/>
    <property type="molecule type" value="Genomic_DNA"/>
</dbReference>
<dbReference type="Proteomes" id="UP000798662">
    <property type="component" value="Chromosome 3"/>
</dbReference>
<reference evidence="1" key="1">
    <citation type="submission" date="2019-11" db="EMBL/GenBank/DDBJ databases">
        <title>Nori genome reveals adaptations in red seaweeds to the harsh intertidal environment.</title>
        <authorList>
            <person name="Wang D."/>
            <person name="Mao Y."/>
        </authorList>
    </citation>
    <scope>NUCLEOTIDE SEQUENCE</scope>
    <source>
        <tissue evidence="1">Gametophyte</tissue>
    </source>
</reference>
<evidence type="ECO:0000313" key="2">
    <source>
        <dbReference type="Proteomes" id="UP000798662"/>
    </source>
</evidence>
<protein>
    <submittedName>
        <fullName evidence="1">Uncharacterized protein</fullName>
    </submittedName>
</protein>
<comment type="caution">
    <text evidence="1">The sequence shown here is derived from an EMBL/GenBank/DDBJ whole genome shotgun (WGS) entry which is preliminary data.</text>
</comment>